<dbReference type="NCBIfam" id="TIGR01933">
    <property type="entry name" value="hflK"/>
    <property type="match status" value="1"/>
</dbReference>
<proteinExistence type="inferred from homology"/>
<evidence type="ECO:0000256" key="8">
    <source>
        <dbReference type="SAM" id="MobiDB-lite"/>
    </source>
</evidence>
<dbReference type="SMART" id="SM00244">
    <property type="entry name" value="PHB"/>
    <property type="match status" value="1"/>
</dbReference>
<evidence type="ECO:0000256" key="7">
    <source>
        <dbReference type="SAM" id="Coils"/>
    </source>
</evidence>
<dbReference type="PANTHER" id="PTHR43327">
    <property type="entry name" value="STOMATIN-LIKE PROTEIN 2, MITOCHONDRIAL"/>
    <property type="match status" value="1"/>
</dbReference>
<feature type="compositionally biased region" description="Low complexity" evidence="8">
    <location>
        <begin position="386"/>
        <end position="398"/>
    </location>
</feature>
<feature type="transmembrane region" description="Helical" evidence="6">
    <location>
        <begin position="56"/>
        <end position="76"/>
    </location>
</feature>
<dbReference type="InterPro" id="IPR010201">
    <property type="entry name" value="HflK"/>
</dbReference>
<comment type="similarity">
    <text evidence="2 6">Belongs to the band 7/mec-2 family. HflK subfamily.</text>
</comment>
<comment type="caution">
    <text evidence="10">The sequence shown here is derived from an EMBL/GenBank/DDBJ whole genome shotgun (WGS) entry which is preliminary data.</text>
</comment>
<dbReference type="PaxDb" id="411902-CLOBOL_01145"/>
<evidence type="ECO:0000256" key="3">
    <source>
        <dbReference type="ARBA" id="ARBA00022692"/>
    </source>
</evidence>
<dbReference type="CDD" id="cd03404">
    <property type="entry name" value="SPFH_HflK"/>
    <property type="match status" value="1"/>
</dbReference>
<dbReference type="eggNOG" id="COG0330">
    <property type="taxonomic scope" value="Bacteria"/>
</dbReference>
<dbReference type="InterPro" id="IPR001107">
    <property type="entry name" value="Band_7"/>
</dbReference>
<dbReference type="AlphaFoldDB" id="A8RJ99"/>
<evidence type="ECO:0000256" key="6">
    <source>
        <dbReference type="RuleBase" id="RU364113"/>
    </source>
</evidence>
<evidence type="ECO:0000313" key="11">
    <source>
        <dbReference type="Proteomes" id="UP000005396"/>
    </source>
</evidence>
<dbReference type="InterPro" id="IPR036013">
    <property type="entry name" value="Band_7/SPFH_dom_sf"/>
</dbReference>
<comment type="subunit">
    <text evidence="6">HflC and HflK may interact to form a multimeric complex.</text>
</comment>
<feature type="domain" description="Band 7" evidence="9">
    <location>
        <begin position="71"/>
        <end position="253"/>
    </location>
</feature>
<evidence type="ECO:0000256" key="2">
    <source>
        <dbReference type="ARBA" id="ARBA00006971"/>
    </source>
</evidence>
<feature type="compositionally biased region" description="Polar residues" evidence="8">
    <location>
        <begin position="357"/>
        <end position="384"/>
    </location>
</feature>
<gene>
    <name evidence="10" type="ORF">CLOBOL_01145</name>
</gene>
<dbReference type="HOGENOM" id="CLU_039173_0_0_9"/>
<evidence type="ECO:0000256" key="1">
    <source>
        <dbReference type="ARBA" id="ARBA00004370"/>
    </source>
</evidence>
<dbReference type="InterPro" id="IPR050710">
    <property type="entry name" value="Band7/mec-2_domain"/>
</dbReference>
<keyword evidence="3 6" id="KW-0812">Transmembrane</keyword>
<keyword evidence="7" id="KW-0175">Coiled coil</keyword>
<protein>
    <recommendedName>
        <fullName evidence="6">Protein HflK</fullName>
    </recommendedName>
</protein>
<evidence type="ECO:0000256" key="5">
    <source>
        <dbReference type="ARBA" id="ARBA00023136"/>
    </source>
</evidence>
<dbReference type="Gene3D" id="3.30.479.30">
    <property type="entry name" value="Band 7 domain"/>
    <property type="match status" value="1"/>
</dbReference>
<comment type="subcellular location">
    <subcellularLocation>
        <location evidence="1 6">Membrane</location>
    </subcellularLocation>
</comment>
<reference evidence="10 11" key="1">
    <citation type="submission" date="2007-08" db="EMBL/GenBank/DDBJ databases">
        <authorList>
            <person name="Fulton L."/>
            <person name="Clifton S."/>
            <person name="Fulton B."/>
            <person name="Xu J."/>
            <person name="Minx P."/>
            <person name="Pepin K.H."/>
            <person name="Johnson M."/>
            <person name="Thiruvilangam P."/>
            <person name="Bhonagiri V."/>
            <person name="Nash W.E."/>
            <person name="Mardis E.R."/>
            <person name="Wilson R.K."/>
        </authorList>
    </citation>
    <scope>NUCLEOTIDE SEQUENCE [LARGE SCALE GENOMIC DNA]</scope>
    <source>
        <strain evidence="11">ATCC BAA-613 / DSM 15670 / CCUG 46953 / JCM 12243 / WAL 16351</strain>
    </source>
</reference>
<evidence type="ECO:0000259" key="9">
    <source>
        <dbReference type="SMART" id="SM00244"/>
    </source>
</evidence>
<evidence type="ECO:0000256" key="4">
    <source>
        <dbReference type="ARBA" id="ARBA00022989"/>
    </source>
</evidence>
<comment type="function">
    <text evidence="6">HflC and HflK could encode or regulate a protease.</text>
</comment>
<reference evidence="10 11" key="2">
    <citation type="submission" date="2007-09" db="EMBL/GenBank/DDBJ databases">
        <title>Draft genome sequence of Clostridium bolteae (ATCC BAA-613).</title>
        <authorList>
            <person name="Sudarsanam P."/>
            <person name="Ley R."/>
            <person name="Guruge J."/>
            <person name="Turnbaugh P.J."/>
            <person name="Mahowald M."/>
            <person name="Liep D."/>
            <person name="Gordon J."/>
        </authorList>
    </citation>
    <scope>NUCLEOTIDE SEQUENCE [LARGE SCALE GENOMIC DNA]</scope>
    <source>
        <strain evidence="11">ATCC BAA-613 / DSM 15670 / CCUG 46953 / JCM 12243 / WAL 16351</strain>
    </source>
</reference>
<organism evidence="10 11">
    <name type="scientific">Enterocloster bolteae (strain ATCC BAA-613 / DSM 15670 / CCUG 46953 / JCM 12243 / WAL 16351)</name>
    <name type="common">Clostridium bolteae</name>
    <dbReference type="NCBI Taxonomy" id="411902"/>
    <lineage>
        <taxon>Bacteria</taxon>
        <taxon>Bacillati</taxon>
        <taxon>Bacillota</taxon>
        <taxon>Clostridia</taxon>
        <taxon>Lachnospirales</taxon>
        <taxon>Lachnospiraceae</taxon>
        <taxon>Enterocloster</taxon>
    </lineage>
</organism>
<dbReference type="Pfam" id="PF01145">
    <property type="entry name" value="Band_7"/>
    <property type="match status" value="1"/>
</dbReference>
<keyword evidence="5 6" id="KW-0472">Membrane</keyword>
<dbReference type="PANTHER" id="PTHR43327:SF2">
    <property type="entry name" value="MODULATOR OF FTSH PROTEASE HFLK"/>
    <property type="match status" value="1"/>
</dbReference>
<evidence type="ECO:0000313" key="10">
    <source>
        <dbReference type="EMBL" id="EDP18783.1"/>
    </source>
</evidence>
<dbReference type="SUPFAM" id="SSF117892">
    <property type="entry name" value="Band 7/SPFH domain"/>
    <property type="match status" value="1"/>
</dbReference>
<name>A8RJ99_ENTBW</name>
<dbReference type="EMBL" id="ABCC02000011">
    <property type="protein sequence ID" value="EDP18783.1"/>
    <property type="molecule type" value="Genomic_DNA"/>
</dbReference>
<dbReference type="GO" id="GO:0016020">
    <property type="term" value="C:membrane"/>
    <property type="evidence" value="ECO:0007669"/>
    <property type="project" value="UniProtKB-SubCell"/>
</dbReference>
<sequence length="414" mass="45725">MVYFSKMTEKGEYRMNFFMGKKFVGPGGGKKDQGPEVVFDNGEESNKRMKRMLRPIKIAIAVAVLAIAAFDSFYTLSENEMAVLTTFGRPSSVTTSGPKFKVPFIQKVHKMSKEIKGMPIGYDPDYNAQNHADSENNPITVSSESEMITKDFNFVNVDFYIEYQIVDPIKAYIHSDTAIPILKNLAQSYIRDTVGSYSVDEVITTGKSEIQAKVKALLSERLEQEDIGLGINNVTIQDAQPPTDAVNNAFKAVEDAKQGMDTKINEARKYQSERLPAANAEADKAARDAEAYRQQRISEAEGQVSRFNDMYQEYAKYPLITKKRMFYETMEDILPGLKVIINGSDGTQTMLPLDSFVSGTQSSTGSPAGSYNSQANQPDQTGRANQAGADSGSQSGSYDQEELYEGNDQNGGGQ</sequence>
<accession>A8RJ99</accession>
<keyword evidence="4 6" id="KW-1133">Transmembrane helix</keyword>
<feature type="region of interest" description="Disordered" evidence="8">
    <location>
        <begin position="352"/>
        <end position="414"/>
    </location>
</feature>
<feature type="coiled-coil region" evidence="7">
    <location>
        <begin position="253"/>
        <end position="295"/>
    </location>
</feature>
<dbReference type="Proteomes" id="UP000005396">
    <property type="component" value="Unassembled WGS sequence"/>
</dbReference>